<dbReference type="SMART" id="SM00698">
    <property type="entry name" value="MORN"/>
    <property type="match status" value="4"/>
</dbReference>
<evidence type="ECO:0000313" key="2">
    <source>
        <dbReference type="EMBL" id="TNV81879.1"/>
    </source>
</evidence>
<reference evidence="2" key="1">
    <citation type="submission" date="2019-06" db="EMBL/GenBank/DDBJ databases">
        <authorList>
            <person name="Zheng W."/>
        </authorList>
    </citation>
    <scope>NUCLEOTIDE SEQUENCE</scope>
    <source>
        <strain evidence="2">QDHG01</strain>
    </source>
</reference>
<dbReference type="PANTHER" id="PTHR23084:SF263">
    <property type="entry name" value="MORN REPEAT-CONTAINING PROTEIN 1"/>
    <property type="match status" value="1"/>
</dbReference>
<protein>
    <recommendedName>
        <fullName evidence="4">MORN repeat protein</fullName>
    </recommendedName>
</protein>
<gene>
    <name evidence="2" type="ORF">FGO68_gene14321</name>
</gene>
<dbReference type="AlphaFoldDB" id="A0A8J8NXE5"/>
<name>A0A8J8NXE5_HALGN</name>
<dbReference type="SUPFAM" id="SSF82185">
    <property type="entry name" value="Histone H3 K4-specific methyltransferase SET7/9 N-terminal domain"/>
    <property type="match status" value="2"/>
</dbReference>
<sequence>MTQTVLKFGWKWSLDELNSYADKNKAIELNTFEGGKTTGNGYVLQHGVYYGQTVDGKRHGIGMVYCTSNNGSNQWLFECQWQNGAPSNEGRYIQTWNNGWNKWEGTMDGAYTLTGNGSYIDYSGNKYEGGWKQGNYHGQGNYCNSGGNTYEGDWESGYKQGKGKYITSSGQIYEGDWVKHEFSGQGRLTQPDGSYCEGEWKDWKQIGWHNQYTTDGVYSNRVDLSPKK</sequence>
<evidence type="ECO:0000256" key="1">
    <source>
        <dbReference type="ARBA" id="ARBA00022737"/>
    </source>
</evidence>
<dbReference type="EMBL" id="RRYP01005618">
    <property type="protein sequence ID" value="TNV81879.1"/>
    <property type="molecule type" value="Genomic_DNA"/>
</dbReference>
<dbReference type="InterPro" id="IPR003409">
    <property type="entry name" value="MORN"/>
</dbReference>
<dbReference type="Pfam" id="PF02493">
    <property type="entry name" value="MORN"/>
    <property type="match status" value="4"/>
</dbReference>
<evidence type="ECO:0000313" key="3">
    <source>
        <dbReference type="Proteomes" id="UP000785679"/>
    </source>
</evidence>
<comment type="caution">
    <text evidence="2">The sequence shown here is derived from an EMBL/GenBank/DDBJ whole genome shotgun (WGS) entry which is preliminary data.</text>
</comment>
<keyword evidence="1" id="KW-0677">Repeat</keyword>
<evidence type="ECO:0008006" key="4">
    <source>
        <dbReference type="Google" id="ProtNLM"/>
    </source>
</evidence>
<dbReference type="PANTHER" id="PTHR23084">
    <property type="entry name" value="PHOSPHATIDYLINOSITOL-4-PHOSPHATE 5-KINASE RELATED"/>
    <property type="match status" value="1"/>
</dbReference>
<dbReference type="OrthoDB" id="282259at2759"/>
<organism evidence="2 3">
    <name type="scientific">Halteria grandinella</name>
    <dbReference type="NCBI Taxonomy" id="5974"/>
    <lineage>
        <taxon>Eukaryota</taxon>
        <taxon>Sar</taxon>
        <taxon>Alveolata</taxon>
        <taxon>Ciliophora</taxon>
        <taxon>Intramacronucleata</taxon>
        <taxon>Spirotrichea</taxon>
        <taxon>Stichotrichia</taxon>
        <taxon>Sporadotrichida</taxon>
        <taxon>Halteriidae</taxon>
        <taxon>Halteria</taxon>
    </lineage>
</organism>
<keyword evidence="3" id="KW-1185">Reference proteome</keyword>
<dbReference type="Proteomes" id="UP000785679">
    <property type="component" value="Unassembled WGS sequence"/>
</dbReference>
<proteinExistence type="predicted"/>
<dbReference type="Gene3D" id="2.20.110.10">
    <property type="entry name" value="Histone H3 K4-specific methyltransferase SET7/9 N-terminal domain"/>
    <property type="match status" value="2"/>
</dbReference>
<accession>A0A8J8NXE5</accession>